<organism evidence="1">
    <name type="scientific">Siphoviridae sp. ctsoB6</name>
    <dbReference type="NCBI Taxonomy" id="2826487"/>
    <lineage>
        <taxon>Viruses</taxon>
        <taxon>Duplodnaviria</taxon>
        <taxon>Heunggongvirae</taxon>
        <taxon>Uroviricota</taxon>
        <taxon>Caudoviricetes</taxon>
    </lineage>
</organism>
<accession>A0A8S5QPM2</accession>
<protein>
    <submittedName>
        <fullName evidence="1">Uncharacterized protein</fullName>
    </submittedName>
</protein>
<proteinExistence type="predicted"/>
<reference evidence="1" key="1">
    <citation type="journal article" date="2021" name="Proc. Natl. Acad. Sci. U.S.A.">
        <title>A Catalog of Tens of Thousands of Viruses from Human Metagenomes Reveals Hidden Associations with Chronic Diseases.</title>
        <authorList>
            <person name="Tisza M.J."/>
            <person name="Buck C.B."/>
        </authorList>
    </citation>
    <scope>NUCLEOTIDE SEQUENCE</scope>
    <source>
        <strain evidence="1">CtsoB6</strain>
    </source>
</reference>
<name>A0A8S5QPM2_9CAUD</name>
<sequence length="147" mass="17855">MKKKEKYAKEIVELACNGKNIAVDKKTERPVVCSDFDCDKCMFRAENNCRRRYLLKEWAESEYIEKPVISKKDKDFLEYLKEEFKYIVRDRDGALFAYKNQLTTWFRLDCRFDVCFPMIKWEGNEEIWSIKDLKKLEVVEEYEENSR</sequence>
<dbReference type="EMBL" id="BK015700">
    <property type="protein sequence ID" value="DAE20747.1"/>
    <property type="molecule type" value="Genomic_DNA"/>
</dbReference>
<evidence type="ECO:0000313" key="1">
    <source>
        <dbReference type="EMBL" id="DAE20747.1"/>
    </source>
</evidence>